<dbReference type="InterPro" id="IPR036452">
    <property type="entry name" value="Ribo_hydro-like"/>
</dbReference>
<dbReference type="PANTHER" id="PTHR43264">
    <property type="match status" value="1"/>
</dbReference>
<dbReference type="KEGG" id="smam:Mal15_46400"/>
<dbReference type="SUPFAM" id="SSF53590">
    <property type="entry name" value="Nucleoside hydrolase"/>
    <property type="match status" value="1"/>
</dbReference>
<reference evidence="3 4" key="1">
    <citation type="submission" date="2019-02" db="EMBL/GenBank/DDBJ databases">
        <title>Planctomycetal bacteria perform biofilm scaping via a novel small molecule.</title>
        <authorList>
            <person name="Jeske O."/>
            <person name="Boedeker C."/>
            <person name="Wiegand S."/>
            <person name="Breitling P."/>
            <person name="Kallscheuer N."/>
            <person name="Jogler M."/>
            <person name="Rohde M."/>
            <person name="Petersen J."/>
            <person name="Medema M.H."/>
            <person name="Surup F."/>
            <person name="Jogler C."/>
        </authorList>
    </citation>
    <scope>NUCLEOTIDE SEQUENCE [LARGE SCALE GENOMIC DNA]</scope>
    <source>
        <strain evidence="3 4">Mal15</strain>
    </source>
</reference>
<gene>
    <name evidence="3" type="ORF">Mal15_46400</name>
</gene>
<dbReference type="InterPro" id="IPR001910">
    <property type="entry name" value="Inosine/uridine_hydrolase_dom"/>
</dbReference>
<dbReference type="GO" id="GO:0016799">
    <property type="term" value="F:hydrolase activity, hydrolyzing N-glycosyl compounds"/>
    <property type="evidence" value="ECO:0007669"/>
    <property type="project" value="InterPro"/>
</dbReference>
<dbReference type="PANTHER" id="PTHR43264:SF1">
    <property type="entry name" value="INOSINE_URIDINE-PREFERRING NUCLEOSIDE HYDROLASE DOMAIN-CONTAINING PROTEIN"/>
    <property type="match status" value="1"/>
</dbReference>
<sequence precursor="true">MNFKTLYLRSAKRTPFSVPVWCALSLVLLTSTPLMADRPVTVIFDTDISGDVDDVLALAMLHTLADRGECTVAAVTVSKINPLTAPFVDAVNTFYGRGDLPVGVTRDAQRRDSKYLKLVEEKQQGQYRYPHDLITADDAPDAVTVLRQTLAQSADHSVVLVQVGLAANLADLIESPADAISPLSGVELVRRKVRLVSVMAGAFRPVKGNTHFLEANVRNGIGSMQRFADQWPADVPVVWSDFLIGIAAPYPRESIARDFRYREHHIVPEAYLLHSGPDHDRPTWDLTSVLYAVRPDDGYFGLSKRGTVSVDDDGFTRFTPDPQGRDRYLTMNAIQTARVVEVQRALVSQPPRGESGGGK</sequence>
<protein>
    <submittedName>
        <fullName evidence="3">Inosine-uridine preferring nucleoside hydrolase</fullName>
    </submittedName>
</protein>
<evidence type="ECO:0000313" key="3">
    <source>
        <dbReference type="EMBL" id="QEG00569.1"/>
    </source>
</evidence>
<evidence type="ECO:0000313" key="4">
    <source>
        <dbReference type="Proteomes" id="UP000321353"/>
    </source>
</evidence>
<dbReference type="Gene3D" id="3.90.245.10">
    <property type="entry name" value="Ribonucleoside hydrolase-like"/>
    <property type="match status" value="1"/>
</dbReference>
<organism evidence="3 4">
    <name type="scientific">Stieleria maiorica</name>
    <dbReference type="NCBI Taxonomy" id="2795974"/>
    <lineage>
        <taxon>Bacteria</taxon>
        <taxon>Pseudomonadati</taxon>
        <taxon>Planctomycetota</taxon>
        <taxon>Planctomycetia</taxon>
        <taxon>Pirellulales</taxon>
        <taxon>Pirellulaceae</taxon>
        <taxon>Stieleria</taxon>
    </lineage>
</organism>
<feature type="chain" id="PRO_5022802296" evidence="1">
    <location>
        <begin position="37"/>
        <end position="359"/>
    </location>
</feature>
<name>A0A5B9MHG2_9BACT</name>
<keyword evidence="3" id="KW-0378">Hydrolase</keyword>
<dbReference type="CDD" id="cd02652">
    <property type="entry name" value="nuc_hydro_2"/>
    <property type="match status" value="1"/>
</dbReference>
<keyword evidence="1" id="KW-0732">Signal</keyword>
<dbReference type="AlphaFoldDB" id="A0A5B9MHG2"/>
<feature type="domain" description="Inosine/uridine-preferring nucleoside hydrolase" evidence="2">
    <location>
        <begin position="42"/>
        <end position="218"/>
    </location>
</feature>
<keyword evidence="4" id="KW-1185">Reference proteome</keyword>
<dbReference type="EMBL" id="CP036264">
    <property type="protein sequence ID" value="QEG00569.1"/>
    <property type="molecule type" value="Genomic_DNA"/>
</dbReference>
<evidence type="ECO:0000259" key="2">
    <source>
        <dbReference type="Pfam" id="PF01156"/>
    </source>
</evidence>
<accession>A0A5B9MHG2</accession>
<evidence type="ECO:0000256" key="1">
    <source>
        <dbReference type="SAM" id="SignalP"/>
    </source>
</evidence>
<dbReference type="Proteomes" id="UP000321353">
    <property type="component" value="Chromosome"/>
</dbReference>
<dbReference type="Pfam" id="PF01156">
    <property type="entry name" value="IU_nuc_hydro"/>
    <property type="match status" value="1"/>
</dbReference>
<proteinExistence type="predicted"/>
<feature type="signal peptide" evidence="1">
    <location>
        <begin position="1"/>
        <end position="36"/>
    </location>
</feature>